<proteinExistence type="predicted"/>
<evidence type="ECO:0000313" key="1">
    <source>
        <dbReference type="EMBL" id="MCG6659302.1"/>
    </source>
</evidence>
<accession>A0ABS9PDG9</accession>
<dbReference type="RefSeq" id="WP_238978447.1">
    <property type="nucleotide sequence ID" value="NZ_JABFUC010000014.1"/>
</dbReference>
<name>A0ABS9PDG9_9GAMM</name>
<sequence length="135" mass="15234">MRLYPSKLKLLHVARRQLAIPDAEWRELLEEVTGCRSSTELDLADFDAVMARLKWLGFKPPRDTAYFGKRAGMATPRQIALIRRLWSEYAAGDDPNSLDHWLEHSFGITSLRFANSDTAGKAITALKAMASRSAR</sequence>
<dbReference type="Pfam" id="PF06252">
    <property type="entry name" value="GemA"/>
    <property type="match status" value="1"/>
</dbReference>
<dbReference type="EMBL" id="JABFUC010000014">
    <property type="protein sequence ID" value="MCG6659302.1"/>
    <property type="molecule type" value="Genomic_DNA"/>
</dbReference>
<evidence type="ECO:0000313" key="2">
    <source>
        <dbReference type="Proteomes" id="UP000814385"/>
    </source>
</evidence>
<protein>
    <submittedName>
        <fullName evidence="1">Regulatory protein GemA</fullName>
    </submittedName>
</protein>
<comment type="caution">
    <text evidence="1">The sequence shown here is derived from an EMBL/GenBank/DDBJ whole genome shotgun (WGS) entry which is preliminary data.</text>
</comment>
<organism evidence="1 2">
    <name type="scientific">Billgrantia campisalis</name>
    <dbReference type="NCBI Taxonomy" id="74661"/>
    <lineage>
        <taxon>Bacteria</taxon>
        <taxon>Pseudomonadati</taxon>
        <taxon>Pseudomonadota</taxon>
        <taxon>Gammaproteobacteria</taxon>
        <taxon>Oceanospirillales</taxon>
        <taxon>Halomonadaceae</taxon>
        <taxon>Billgrantia</taxon>
    </lineage>
</organism>
<gene>
    <name evidence="1" type="ORF">HOP52_16205</name>
</gene>
<dbReference type="InterPro" id="IPR009363">
    <property type="entry name" value="Phage_Mu_Gp16"/>
</dbReference>
<reference evidence="1 2" key="1">
    <citation type="submission" date="2020-05" db="EMBL/GenBank/DDBJ databases">
        <title>Comparative genomic analysis of denitrifying bacteria from Halomonas genus.</title>
        <authorList>
            <person name="Wang L."/>
            <person name="Shao Z."/>
        </authorList>
    </citation>
    <scope>NUCLEOTIDE SEQUENCE [LARGE SCALE GENOMIC DNA]</scope>
    <source>
        <strain evidence="1 2">A4</strain>
    </source>
</reference>
<keyword evidence="2" id="KW-1185">Reference proteome</keyword>
<dbReference type="Proteomes" id="UP000814385">
    <property type="component" value="Unassembled WGS sequence"/>
</dbReference>